<dbReference type="GO" id="GO:0004674">
    <property type="term" value="F:protein serine/threonine kinase activity"/>
    <property type="evidence" value="ECO:0007669"/>
    <property type="project" value="UniProtKB-KW"/>
</dbReference>
<dbReference type="InterPro" id="IPR044107">
    <property type="entry name" value="PIKKc_ATM"/>
</dbReference>
<dbReference type="GO" id="GO:0006325">
    <property type="term" value="P:chromatin organization"/>
    <property type="evidence" value="ECO:0007669"/>
    <property type="project" value="UniProtKB-KW"/>
</dbReference>
<dbReference type="Gene3D" id="3.30.1010.10">
    <property type="entry name" value="Phosphatidylinositol 3-kinase Catalytic Subunit, Chain A, domain 4"/>
    <property type="match status" value="1"/>
</dbReference>
<feature type="domain" description="FAT" evidence="17">
    <location>
        <begin position="1955"/>
        <end position="2530"/>
    </location>
</feature>
<dbReference type="OrthoDB" id="381190at2759"/>
<organism evidence="19 20">
    <name type="scientific">Cylindrobasidium torrendii FP15055 ss-10</name>
    <dbReference type="NCBI Taxonomy" id="1314674"/>
    <lineage>
        <taxon>Eukaryota</taxon>
        <taxon>Fungi</taxon>
        <taxon>Dikarya</taxon>
        <taxon>Basidiomycota</taxon>
        <taxon>Agaricomycotina</taxon>
        <taxon>Agaricomycetes</taxon>
        <taxon>Agaricomycetidae</taxon>
        <taxon>Agaricales</taxon>
        <taxon>Marasmiineae</taxon>
        <taxon>Physalacriaceae</taxon>
        <taxon>Cylindrobasidium</taxon>
    </lineage>
</organism>
<dbReference type="SUPFAM" id="SSF56112">
    <property type="entry name" value="Protein kinase-like (PK-like)"/>
    <property type="match status" value="1"/>
</dbReference>
<dbReference type="EMBL" id="KN880694">
    <property type="protein sequence ID" value="KIY63461.1"/>
    <property type="molecule type" value="Genomic_DNA"/>
</dbReference>
<dbReference type="GO" id="GO:0006281">
    <property type="term" value="P:DNA repair"/>
    <property type="evidence" value="ECO:0007669"/>
    <property type="project" value="InterPro"/>
</dbReference>
<dbReference type="InterPro" id="IPR021668">
    <property type="entry name" value="TAN"/>
</dbReference>
<keyword evidence="20" id="KW-1185">Reference proteome</keyword>
<sequence length="3008" mass="338576">MARSVQSILDSLHSDKVKERIEGRKLVEDALVSPAAVQRFHDHCMNTSGKSPWKPLLQAVLICLRTEIKYATQKKSLAAEGKLQECAKTFALVVESGSQWITSAATKLITHEVVSVLFERSHRQICQPIRLTLLGTLNTFLQVPRHFDHIPTEHWTAIAQYAFNIVLNDPLDLTFLDSYRMDDGVEDRADKEEEEPEDEEDDGLRTPGPRKRRFKDSTPSRSSTRRQIASPSDVQRKSIELLVTLFRLPSANFHVLPRPRRPTKDGIVEEEEDEDHIALAIMDRLSAYLEVHPPESSLTYNYLELLLAVLSHVSLNYSNAVTEYTARSWRRLTALRNTKGDFVKECMVSVLSTLFPFFMAAVDKDRNKWIDTVQRSWDDIQRSGNAKWSSLSFDALRLEFTSVGYHDLDDDGAFVAGSFRAGHNFSRSSAFAWMSLKFHAQFAVKLYELCDSATTYGARSTKKLKLDVNHRDPINRTRHALAMNPLDSSPSRIYELQLLLFIIDFYWFSLHRDLQSKITEALTGIITSNVSDMQVLSWTCMCVAGVVQANRKASSKCLPPLQPQGQRDLATMWDSIWANTVRRASVTNVSRAACHVARALLLPVETHTSYFSSPRLATTRILTDIEAFMKDLDIQGPAYPFDSVCLFLAQCLQLASHDMRLYRMQLEDKVLSWFVECWKLNRTAAGSLPGHNARDVLRLLESISGVARGSDVLCSCIIPRCDIVDTVEDSHQTAVIREFLLYASLPELVPQRTNKVSAEFPRVGQTLADPSHRQRRLSIFMISTLESMLEMWAHTDKVVNYSVVSVRRALDMAVVILAYQGLLVYNGVRGEKVVFQTAGKVIALLLQITRRCQWTSTERILALSAMEPLLSSAPRATDREPFSAFVTPGLLSGIRADMIRDVVQDDSQAPNRRQAARMELQRIVWREVEASHLDEMKDAIKAILQGVCNGQAPVEIDGTPAPMDVDDGFGTIRMASTQAGQVTQQGAEEASPGRDVVYLCLSFLTRVPLLQSSTALPTRAGDLIDTVLSAEPDVFVALAPALFEQFREKSLHPGTDALHKIVSKIYELVGGYHFNQDMSFHLLALNFLESVFVTWRTLQPKPVETQDLFKMIQWLADYARPWRVRDASLKLFDIFMVEDPDLVSWPEAEEDDADEDKLKAPDALAARLNSDADIRVRFRGGPCSAHQLAFAHARGGDSDKTYMAMLDSLPRQLENFEHGVTRLLTLANIAITSSAVRRGSYWNTIELVMVKSLHQQAYERRLSALLGRVSEALGFPSPKSMFCVHASHLANAFLAQSIEGISEIAPSVVGYTERKQLARDAFSLFTPIYLSAVDPEEEDKNMPERGRIAYSAHCAVLGQDEDEGILECFADIVASTMVVIALNDFNKAHAELLARTRTNSEDFERLMRLRVDGVCARILSCCKDWDTDTIGSMFNKLDPDSNSLHPCNEAIQFGRLVQDRGTRKAPLHETMQPRGNVLGIFQSLEFLKACNYLQPEHNAQPKHDDALTYHVLQHLFASVEREIQVNEQLRIINGICIWVAYRFDSFNNPTVLITLLRNCASLLHQPDLVGETRAMLKWGFRQYRCLKSTDSRFPDILIRISRICSDYASASNPDWQALGEDLGVWLDEETVEIAKHAELEAQVLLALPAWSRPLSDELATLYAKVETTSLSSTLANPGISANKFHVVGRLRETAMGEFGYLDSAEENFWRLKACIPPRGQLLREDVDAFADLLMWNKGGIDAFASNLPKSTKTKELSAPTILVMLLLATVEGTDFERRDLAYRTLRMIGPQIAVPRTTEQGDELVLLKEYTLPPTSVPGRTLKELDVPSLTALSSSFAVWVRSIGSLLSAILGQVDGFYAQLTDIIDKDVLFAQEALPILVQVLLQSQAADRDEYDEQTVILSNYFTLVLSAEAADVRCLRAIIDVVLHLRNLPHPVIKNDQLGHDKWLCVDFILLAHSAIKVGAYTTALLFIELAYEHKRRTDPDPVAVETAMYDIYSNIDEPDGFYGIKPSNLSEFLLNQFRHEGQWDKALRFHGAAIEAGNRQPRQVEGLLKSFSAFGFNTLATITAQSSLLLNEQSEMAYALGWRTGTWDIPDNGQDTSDGSLYLALRAIHVERDGRMSAGTLQECLFREMERLRNLGSENVKQIREVIRNLLCLRQLSVWSQSPYTQLVASKERSLDPWKEFVQLDPGFEFSLAESIMATRLSILKSVQRREDSCKIGNMSTPFSVTLSDLEQQSLLAISRLARSEGQHQVALNAVIRAQSLGTSASFEVDDEFASVLWAQKEERRAIDHLIQLRDRSPAARSHLAAINARLGEWSASACLDKPSAIWTNFFEPARLSAGHTDQDMSADEMAAVYFSCAAFAEERYQDITRSADHVRRKFYMTRRQNDIDQLNLTTRERALASKLLESDRRMYDREESERIMFLRHGLELYAKCMEISDVYDGEAPLYLISLWMANFEQSEIENELPTALSRVPSRKFVFLIHQLCARLTMQQSVHQMALRAILERMCTEHPFHSLSEIFCLRSGNAGRGNQNRKVDSASDRALAANLIFQKLKGNPKLVKWIADTDILCDASVQFATWPISKNDKYKGNKIFDAPSGYKIRKISRGGRVSLDIPPLTAHVPIERELLYNDIPRIDHYEATFTTAGGMNLPKILACHDHRGRRYKQLFKGEGSDDPRQDAVMEQVFELVNVVLAKDRETRKRDLHLRCYKIVPLSTAAGVLEFVDETTTMKAWIDTASKNHRRKNQLASGAANVQFRSFYEAGAKGNPPKLLGEFNRLRALSPPVMRHWFTEKNKLPIAWYKTRLNYTRSVATTSIVGWMVGLGDRHGGNILIDNTSSELVHIDLGIAFDSGKILPVPERVPFRMTDNIVDGMGVSKTEGVFQRCAEETLRVLRERRRVFMTILEVFRHDPLYSWVANDYRAMKAQGDDVTPLGMEDVAQRHLGINITMAQGTAAEEADRALGDFNARLDPSLSVSATVSGLVAEAMAPENLSLMYYGWGPLI</sequence>
<dbReference type="GO" id="GO:0035556">
    <property type="term" value="P:intracellular signal transduction"/>
    <property type="evidence" value="ECO:0007669"/>
    <property type="project" value="UniProtKB-ARBA"/>
</dbReference>
<keyword evidence="11 14" id="KW-0539">Nucleus</keyword>
<dbReference type="PROSITE" id="PS51190">
    <property type="entry name" value="FATC"/>
    <property type="match status" value="1"/>
</dbReference>
<accession>A0A0D7B1S4</accession>
<keyword evidence="8 14" id="KW-0227">DNA damage</keyword>
<evidence type="ECO:0000256" key="13">
    <source>
        <dbReference type="ARBA" id="ARBA00048679"/>
    </source>
</evidence>
<evidence type="ECO:0000313" key="19">
    <source>
        <dbReference type="EMBL" id="KIY63461.1"/>
    </source>
</evidence>
<dbReference type="SMART" id="SM01342">
    <property type="entry name" value="TAN"/>
    <property type="match status" value="1"/>
</dbReference>
<keyword evidence="14" id="KW-0156">Chromatin regulator</keyword>
<dbReference type="PROSITE" id="PS50290">
    <property type="entry name" value="PI3_4_KINASE_3"/>
    <property type="match status" value="1"/>
</dbReference>
<comment type="similarity">
    <text evidence="2 14">Belongs to the PI3/PI4-kinase family. ATM subfamily.</text>
</comment>
<feature type="compositionally biased region" description="Acidic residues" evidence="15">
    <location>
        <begin position="192"/>
        <end position="202"/>
    </location>
</feature>
<keyword evidence="10 14" id="KW-0067">ATP-binding</keyword>
<protein>
    <recommendedName>
        <fullName evidence="4 14">Serine/threonine-protein kinase Tel1</fullName>
        <ecNumber evidence="3 14">2.7.11.1</ecNumber>
    </recommendedName>
</protein>
<evidence type="ECO:0000256" key="4">
    <source>
        <dbReference type="ARBA" id="ARBA00014619"/>
    </source>
</evidence>
<evidence type="ECO:0000256" key="1">
    <source>
        <dbReference type="ARBA" id="ARBA00004123"/>
    </source>
</evidence>
<keyword evidence="5 14" id="KW-0723">Serine/threonine-protein kinase</keyword>
<dbReference type="InterPro" id="IPR014009">
    <property type="entry name" value="PIK_FAT"/>
</dbReference>
<dbReference type="PROSITE" id="PS00916">
    <property type="entry name" value="PI3_4_KINASE_2"/>
    <property type="match status" value="1"/>
</dbReference>
<dbReference type="SMART" id="SM01343">
    <property type="entry name" value="FATC"/>
    <property type="match status" value="1"/>
</dbReference>
<dbReference type="PANTHER" id="PTHR37079:SF4">
    <property type="entry name" value="SERINE_THREONINE-PROTEIN KINASE ATM"/>
    <property type="match status" value="1"/>
</dbReference>
<evidence type="ECO:0000256" key="6">
    <source>
        <dbReference type="ARBA" id="ARBA00022679"/>
    </source>
</evidence>
<evidence type="ECO:0000256" key="15">
    <source>
        <dbReference type="SAM" id="MobiDB-lite"/>
    </source>
</evidence>
<dbReference type="InterPro" id="IPR018936">
    <property type="entry name" value="PI3/4_kinase_CS"/>
</dbReference>
<keyword evidence="14" id="KW-0779">Telomere</keyword>
<dbReference type="Proteomes" id="UP000054007">
    <property type="component" value="Unassembled WGS sequence"/>
</dbReference>
<dbReference type="PANTHER" id="PTHR37079">
    <property type="entry name" value="SERINE/THREONINE-PROTEIN KINASE ATM"/>
    <property type="match status" value="1"/>
</dbReference>
<comment type="catalytic activity">
    <reaction evidence="12 14">
        <text>L-threonyl-[protein] + ATP = O-phospho-L-threonyl-[protein] + ADP + H(+)</text>
        <dbReference type="Rhea" id="RHEA:46608"/>
        <dbReference type="Rhea" id="RHEA-COMP:11060"/>
        <dbReference type="Rhea" id="RHEA-COMP:11605"/>
        <dbReference type="ChEBI" id="CHEBI:15378"/>
        <dbReference type="ChEBI" id="CHEBI:30013"/>
        <dbReference type="ChEBI" id="CHEBI:30616"/>
        <dbReference type="ChEBI" id="CHEBI:61977"/>
        <dbReference type="ChEBI" id="CHEBI:456216"/>
        <dbReference type="EC" id="2.7.11.1"/>
    </reaction>
</comment>
<evidence type="ECO:0000256" key="8">
    <source>
        <dbReference type="ARBA" id="ARBA00022763"/>
    </source>
</evidence>
<feature type="domain" description="PI3K/PI4K catalytic" evidence="16">
    <location>
        <begin position="2643"/>
        <end position="2961"/>
    </location>
</feature>
<comment type="catalytic activity">
    <reaction evidence="13">
        <text>L-seryl-[protein] + ATP = O-phospho-L-seryl-[protein] + ADP + H(+)</text>
        <dbReference type="Rhea" id="RHEA:17989"/>
        <dbReference type="Rhea" id="RHEA-COMP:9863"/>
        <dbReference type="Rhea" id="RHEA-COMP:11604"/>
        <dbReference type="ChEBI" id="CHEBI:15378"/>
        <dbReference type="ChEBI" id="CHEBI:29999"/>
        <dbReference type="ChEBI" id="CHEBI:30616"/>
        <dbReference type="ChEBI" id="CHEBI:83421"/>
        <dbReference type="ChEBI" id="CHEBI:456216"/>
        <dbReference type="EC" id="2.7.11.1"/>
    </reaction>
</comment>
<evidence type="ECO:0000259" key="17">
    <source>
        <dbReference type="PROSITE" id="PS51189"/>
    </source>
</evidence>
<proteinExistence type="inferred from homology"/>
<dbReference type="CDD" id="cd05171">
    <property type="entry name" value="PIKKc_ATM"/>
    <property type="match status" value="1"/>
</dbReference>
<dbReference type="InterPro" id="IPR003152">
    <property type="entry name" value="FATC_dom"/>
</dbReference>
<dbReference type="Gene3D" id="1.10.1070.11">
    <property type="entry name" value="Phosphatidylinositol 3-/4-kinase, catalytic domain"/>
    <property type="match status" value="1"/>
</dbReference>
<name>A0A0D7B1S4_9AGAR</name>
<keyword evidence="7 14" id="KW-0547">Nucleotide-binding</keyword>
<feature type="compositionally biased region" description="Polar residues" evidence="15">
    <location>
        <begin position="217"/>
        <end position="233"/>
    </location>
</feature>
<dbReference type="Pfam" id="PF11640">
    <property type="entry name" value="TAN"/>
    <property type="match status" value="1"/>
</dbReference>
<dbReference type="PROSITE" id="PS51189">
    <property type="entry name" value="FAT"/>
    <property type="match status" value="1"/>
</dbReference>
<keyword evidence="9 14" id="KW-0418">Kinase</keyword>
<evidence type="ECO:0000256" key="2">
    <source>
        <dbReference type="ARBA" id="ARBA00010769"/>
    </source>
</evidence>
<dbReference type="GO" id="GO:0106310">
    <property type="term" value="F:protein serine kinase activity"/>
    <property type="evidence" value="ECO:0007669"/>
    <property type="project" value="RHEA"/>
</dbReference>
<evidence type="ECO:0000256" key="10">
    <source>
        <dbReference type="ARBA" id="ARBA00022840"/>
    </source>
</evidence>
<dbReference type="Pfam" id="PF02260">
    <property type="entry name" value="FATC"/>
    <property type="match status" value="1"/>
</dbReference>
<dbReference type="InterPro" id="IPR000403">
    <property type="entry name" value="PI3/4_kinase_cat_dom"/>
</dbReference>
<keyword evidence="14" id="KW-0158">Chromosome</keyword>
<evidence type="ECO:0000256" key="5">
    <source>
        <dbReference type="ARBA" id="ARBA00022527"/>
    </source>
</evidence>
<gene>
    <name evidence="19" type="ORF">CYLTODRAFT_493892</name>
</gene>
<evidence type="ECO:0000256" key="11">
    <source>
        <dbReference type="ARBA" id="ARBA00023242"/>
    </source>
</evidence>
<feature type="domain" description="FATC" evidence="18">
    <location>
        <begin position="2976"/>
        <end position="3008"/>
    </location>
</feature>
<dbReference type="Pfam" id="PF00454">
    <property type="entry name" value="PI3_PI4_kinase"/>
    <property type="match status" value="1"/>
</dbReference>
<keyword evidence="6 14" id="KW-0808">Transferase</keyword>
<dbReference type="InterPro" id="IPR011009">
    <property type="entry name" value="Kinase-like_dom_sf"/>
</dbReference>
<reference evidence="19 20" key="1">
    <citation type="journal article" date="2015" name="Fungal Genet. Biol.">
        <title>Evolution of novel wood decay mechanisms in Agaricales revealed by the genome sequences of Fistulina hepatica and Cylindrobasidium torrendii.</title>
        <authorList>
            <person name="Floudas D."/>
            <person name="Held B.W."/>
            <person name="Riley R."/>
            <person name="Nagy L.G."/>
            <person name="Koehler G."/>
            <person name="Ransdell A.S."/>
            <person name="Younus H."/>
            <person name="Chow J."/>
            <person name="Chiniquy J."/>
            <person name="Lipzen A."/>
            <person name="Tritt A."/>
            <person name="Sun H."/>
            <person name="Haridas S."/>
            <person name="LaButti K."/>
            <person name="Ohm R.A."/>
            <person name="Kues U."/>
            <person name="Blanchette R.A."/>
            <person name="Grigoriev I.V."/>
            <person name="Minto R.E."/>
            <person name="Hibbett D.S."/>
        </authorList>
    </citation>
    <scope>NUCLEOTIDE SEQUENCE [LARGE SCALE GENOMIC DNA]</scope>
    <source>
        <strain evidence="19 20">FP15055 ss-10</strain>
    </source>
</reference>
<evidence type="ECO:0000259" key="16">
    <source>
        <dbReference type="PROSITE" id="PS50290"/>
    </source>
</evidence>
<evidence type="ECO:0000256" key="9">
    <source>
        <dbReference type="ARBA" id="ARBA00022777"/>
    </source>
</evidence>
<evidence type="ECO:0000313" key="20">
    <source>
        <dbReference type="Proteomes" id="UP000054007"/>
    </source>
</evidence>
<comment type="function">
    <text evidence="14">Serine/threonine protein kinase which activates checkpoint signaling upon genotoxic stresses such as ionizing radiation (IR), ultraviolet light (UV), or DNA replication stalling, thereby acting as a DNA damage sensor. Recognizes the substrate consensus sequence [ST]-Q. Phosphorylates histone H2A to form H2AS128ph (gamma-H2A) at sites of DNA damage, involved in the regulation of DNA damage response mechanism. Required for the control of telomere length and genome stability.</text>
</comment>
<evidence type="ECO:0000256" key="12">
    <source>
        <dbReference type="ARBA" id="ARBA00047899"/>
    </source>
</evidence>
<comment type="subcellular location">
    <subcellularLocation>
        <location evidence="14">Chromosome</location>
        <location evidence="14">Telomere</location>
    </subcellularLocation>
    <subcellularLocation>
        <location evidence="1 14">Nucleus</location>
    </subcellularLocation>
</comment>
<dbReference type="InterPro" id="IPR038980">
    <property type="entry name" value="ATM_plant"/>
</dbReference>
<evidence type="ECO:0000259" key="18">
    <source>
        <dbReference type="PROSITE" id="PS51190"/>
    </source>
</evidence>
<dbReference type="GO" id="GO:0000781">
    <property type="term" value="C:chromosome, telomeric region"/>
    <property type="evidence" value="ECO:0007669"/>
    <property type="project" value="UniProtKB-SubCell"/>
</dbReference>
<evidence type="ECO:0000256" key="14">
    <source>
        <dbReference type="RuleBase" id="RU365027"/>
    </source>
</evidence>
<dbReference type="SMART" id="SM00146">
    <property type="entry name" value="PI3Kc"/>
    <property type="match status" value="1"/>
</dbReference>
<dbReference type="GO" id="GO:0005524">
    <property type="term" value="F:ATP binding"/>
    <property type="evidence" value="ECO:0007669"/>
    <property type="project" value="UniProtKB-KW"/>
</dbReference>
<dbReference type="InterPro" id="IPR036940">
    <property type="entry name" value="PI3/4_kinase_cat_sf"/>
</dbReference>
<feature type="region of interest" description="Disordered" evidence="15">
    <location>
        <begin position="186"/>
        <end position="233"/>
    </location>
</feature>
<dbReference type="EC" id="2.7.11.1" evidence="3 14"/>
<dbReference type="STRING" id="1314674.A0A0D7B1S4"/>
<evidence type="ECO:0000256" key="3">
    <source>
        <dbReference type="ARBA" id="ARBA00012513"/>
    </source>
</evidence>
<evidence type="ECO:0000256" key="7">
    <source>
        <dbReference type="ARBA" id="ARBA00022741"/>
    </source>
</evidence>
<dbReference type="GO" id="GO:0005634">
    <property type="term" value="C:nucleus"/>
    <property type="evidence" value="ECO:0007669"/>
    <property type="project" value="UniProtKB-SubCell"/>
</dbReference>